<dbReference type="PROSITE" id="PS50949">
    <property type="entry name" value="HTH_GNTR"/>
    <property type="match status" value="1"/>
</dbReference>
<dbReference type="InterPro" id="IPR036388">
    <property type="entry name" value="WH-like_DNA-bd_sf"/>
</dbReference>
<gene>
    <name evidence="5" type="ORF">G3I67_11695</name>
</gene>
<comment type="caution">
    <text evidence="5">The sequence shown here is derived from an EMBL/GenBank/DDBJ whole genome shotgun (WGS) entry which is preliminary data.</text>
</comment>
<keyword evidence="3" id="KW-0804">Transcription</keyword>
<dbReference type="SUPFAM" id="SSF46785">
    <property type="entry name" value="Winged helix' DNA-binding domain"/>
    <property type="match status" value="1"/>
</dbReference>
<protein>
    <submittedName>
        <fullName evidence="5">GntR family transcriptional regulator</fullName>
    </submittedName>
</protein>
<dbReference type="Pfam" id="PF07729">
    <property type="entry name" value="FCD"/>
    <property type="match status" value="1"/>
</dbReference>
<dbReference type="SMART" id="SM00895">
    <property type="entry name" value="FCD"/>
    <property type="match status" value="1"/>
</dbReference>
<proteinExistence type="predicted"/>
<evidence type="ECO:0000256" key="2">
    <source>
        <dbReference type="ARBA" id="ARBA00023125"/>
    </source>
</evidence>
<accession>A0A6B2R194</accession>
<name>A0A6B2R194_9BURK</name>
<dbReference type="SUPFAM" id="SSF48008">
    <property type="entry name" value="GntR ligand-binding domain-like"/>
    <property type="match status" value="1"/>
</dbReference>
<dbReference type="EMBL" id="JAAGRN010000008">
    <property type="protein sequence ID" value="NDY83893.1"/>
    <property type="molecule type" value="Genomic_DNA"/>
</dbReference>
<evidence type="ECO:0000313" key="5">
    <source>
        <dbReference type="EMBL" id="NDY83893.1"/>
    </source>
</evidence>
<dbReference type="PANTHER" id="PTHR43537:SF24">
    <property type="entry name" value="GLUCONATE OPERON TRANSCRIPTIONAL REPRESSOR"/>
    <property type="match status" value="1"/>
</dbReference>
<dbReference type="InterPro" id="IPR008920">
    <property type="entry name" value="TF_FadR/GntR_C"/>
</dbReference>
<dbReference type="SMART" id="SM00345">
    <property type="entry name" value="HTH_GNTR"/>
    <property type="match status" value="1"/>
</dbReference>
<feature type="domain" description="HTH gntR-type" evidence="4">
    <location>
        <begin position="1"/>
        <end position="65"/>
    </location>
</feature>
<evidence type="ECO:0000256" key="3">
    <source>
        <dbReference type="ARBA" id="ARBA00023163"/>
    </source>
</evidence>
<dbReference type="CDD" id="cd07377">
    <property type="entry name" value="WHTH_GntR"/>
    <property type="match status" value="1"/>
</dbReference>
<dbReference type="Gene3D" id="1.10.10.10">
    <property type="entry name" value="Winged helix-like DNA-binding domain superfamily/Winged helix DNA-binding domain"/>
    <property type="match status" value="1"/>
</dbReference>
<dbReference type="GO" id="GO:0003700">
    <property type="term" value="F:DNA-binding transcription factor activity"/>
    <property type="evidence" value="ECO:0007669"/>
    <property type="project" value="InterPro"/>
</dbReference>
<dbReference type="RefSeq" id="WP_163655566.1">
    <property type="nucleotide sequence ID" value="NZ_JAAGRN010000008.1"/>
</dbReference>
<dbReference type="InterPro" id="IPR000524">
    <property type="entry name" value="Tscrpt_reg_HTH_GntR"/>
</dbReference>
<dbReference type="AlphaFoldDB" id="A0A6B2R194"/>
<dbReference type="InterPro" id="IPR036390">
    <property type="entry name" value="WH_DNA-bd_sf"/>
</dbReference>
<dbReference type="PANTHER" id="PTHR43537">
    <property type="entry name" value="TRANSCRIPTIONAL REGULATOR, GNTR FAMILY"/>
    <property type="match status" value="1"/>
</dbReference>
<dbReference type="GO" id="GO:0003677">
    <property type="term" value="F:DNA binding"/>
    <property type="evidence" value="ECO:0007669"/>
    <property type="project" value="UniProtKB-KW"/>
</dbReference>
<keyword evidence="2" id="KW-0238">DNA-binding</keyword>
<evidence type="ECO:0000256" key="1">
    <source>
        <dbReference type="ARBA" id="ARBA00023015"/>
    </source>
</evidence>
<dbReference type="Gene3D" id="1.20.120.530">
    <property type="entry name" value="GntR ligand-binding domain-like"/>
    <property type="match status" value="1"/>
</dbReference>
<sequence length="220" mass="24598">MDNIVSLIKDQILDGRLAPGQRLISTDLVEQLGVSRGPLREAFRQLDAEGLIDVEPNRGAIVRRLGADEVKNLYEIRIALEGFAARLAAEKINEGDNRAFLENVLHRGRRHRKDPVFSAFVNDNREFHQAIVHLCGNPELGKLIDKYQQPVFMIQLRQIIGTSQVIAHALDEHEKIAEGILSGSPEAAYLAMREHLIHSSEQILNSPALINPKHGSKSWA</sequence>
<evidence type="ECO:0000259" key="4">
    <source>
        <dbReference type="PROSITE" id="PS50949"/>
    </source>
</evidence>
<keyword evidence="1" id="KW-0805">Transcription regulation</keyword>
<dbReference type="Pfam" id="PF00392">
    <property type="entry name" value="GntR"/>
    <property type="match status" value="1"/>
</dbReference>
<organism evidence="5">
    <name type="scientific">Sheuella amnicola</name>
    <dbReference type="NCBI Taxonomy" id="2707330"/>
    <lineage>
        <taxon>Bacteria</taxon>
        <taxon>Pseudomonadati</taxon>
        <taxon>Pseudomonadota</taxon>
        <taxon>Betaproteobacteria</taxon>
        <taxon>Burkholderiales</taxon>
        <taxon>Alcaligenaceae</taxon>
        <taxon>Sheuella</taxon>
    </lineage>
</organism>
<reference evidence="5" key="1">
    <citation type="submission" date="2020-02" db="EMBL/GenBank/DDBJ databases">
        <authorList>
            <person name="Chen W.-M."/>
        </authorList>
    </citation>
    <scope>NUCLEOTIDE SEQUENCE</scope>
    <source>
        <strain evidence="5">NBD-18</strain>
    </source>
</reference>
<dbReference type="InterPro" id="IPR011711">
    <property type="entry name" value="GntR_C"/>
</dbReference>